<dbReference type="EMBL" id="NDYL01000001">
    <property type="protein sequence ID" value="OXB94789.1"/>
    <property type="molecule type" value="Genomic_DNA"/>
</dbReference>
<gene>
    <name evidence="1" type="ORF">B9L23_07970</name>
</gene>
<organism evidence="1 2">
    <name type="scientific">Parageobacillus galactosidasius</name>
    <dbReference type="NCBI Taxonomy" id="883812"/>
    <lineage>
        <taxon>Bacteria</taxon>
        <taxon>Bacillati</taxon>
        <taxon>Bacillota</taxon>
        <taxon>Bacilli</taxon>
        <taxon>Bacillales</taxon>
        <taxon>Anoxybacillaceae</taxon>
        <taxon>Parageobacillus</taxon>
    </lineage>
</organism>
<proteinExistence type="predicted"/>
<comment type="caution">
    <text evidence="1">The sequence shown here is derived from an EMBL/GenBank/DDBJ whole genome shotgun (WGS) entry which is preliminary data.</text>
</comment>
<evidence type="ECO:0000313" key="1">
    <source>
        <dbReference type="EMBL" id="OXB94789.1"/>
    </source>
</evidence>
<dbReference type="AlphaFoldDB" id="A0A226QTQ3"/>
<keyword evidence="2" id="KW-1185">Reference proteome</keyword>
<accession>A0A226QTQ3</accession>
<protein>
    <submittedName>
        <fullName evidence="1">Uncharacterized protein</fullName>
    </submittedName>
</protein>
<evidence type="ECO:0000313" key="2">
    <source>
        <dbReference type="Proteomes" id="UP000198394"/>
    </source>
</evidence>
<reference evidence="1 2" key="1">
    <citation type="submission" date="2017-04" db="EMBL/GenBank/DDBJ databases">
        <title>The genome sequence of Parageobacillus galactosidasius DSM 18751.</title>
        <authorList>
            <person name="Ramaloko W.T."/>
            <person name="Koen N."/>
            <person name="Polliack S."/>
            <person name="Aliyu H."/>
            <person name="Lebre P."/>
            <person name="Mohr T."/>
            <person name="Oswald F."/>
            <person name="Zwick M."/>
            <person name="Neumann A."/>
            <person name="Syldatk C."/>
            <person name="Cowan D."/>
            <person name="De Maayer P."/>
        </authorList>
    </citation>
    <scope>NUCLEOTIDE SEQUENCE [LARGE SCALE GENOMIC DNA]</scope>
    <source>
        <strain evidence="1 2">DSM 18751</strain>
    </source>
</reference>
<name>A0A226QTQ3_9BACL</name>
<sequence>MARIGLICVPLVRQQVKTQVVHASKEMPLSMDVSPFPPISPLYPLLYRVMGAITTFQNNETQYKKL</sequence>
<dbReference type="Proteomes" id="UP000198394">
    <property type="component" value="Unassembled WGS sequence"/>
</dbReference>